<sequence>MNNGPNPNTNPRCKQMVSISGDNGKTNARIVDTCPTCPPGALDMSPRVYEISMSQNYPIGWGWLPHKAKEFLLKSQLNYTACKNIDSSPNQLENSKKIKNFGDTFKKIEWNESESFTEKEVESLSIKEFSKHSSSCTLDGGSNIPPVEVTTFDISTKTDSSPVRTVKDDAGDCYDYLRQDLNDSLKQCLRLENEYIENLGASLFISEISSEGVKNPIQSNVSQKIALDLNISKRAISNAIGFPRAVITVSKTKELCDDLLGRCHLKSGFVVKKRAVDLIQQVVNWREDKKQQRQQKTSFMIAGMSKHDIYNIKNIFEIYNYPYPWTSYLTSPMTEQLAKIQRETNKKSRSLSYYGMGYQLAVIRLSYTINANVSFLKSINAVIKKKSNRLDDNYITRRFEELELIHLDPPKVLMDSIVETCYKPHRCRYNSLLLNTSRNQGQHPVSSAIRDKHVPFNQRIVVINNEEYKKKHKPTNKPIKFRFKMSNK</sequence>
<organism evidence="1 2">
    <name type="scientific">Rhizopus delemar</name>
    <dbReference type="NCBI Taxonomy" id="936053"/>
    <lineage>
        <taxon>Eukaryota</taxon>
        <taxon>Fungi</taxon>
        <taxon>Fungi incertae sedis</taxon>
        <taxon>Mucoromycota</taxon>
        <taxon>Mucoromycotina</taxon>
        <taxon>Mucoromycetes</taxon>
        <taxon>Mucorales</taxon>
        <taxon>Mucorineae</taxon>
        <taxon>Rhizopodaceae</taxon>
        <taxon>Rhizopus</taxon>
    </lineage>
</organism>
<evidence type="ECO:0000313" key="2">
    <source>
        <dbReference type="Proteomes" id="UP000740926"/>
    </source>
</evidence>
<dbReference type="InterPro" id="IPR036908">
    <property type="entry name" value="RlpA-like_sf"/>
</dbReference>
<accession>A0A9P7CLI1</accession>
<dbReference type="Proteomes" id="UP000740926">
    <property type="component" value="Unassembled WGS sequence"/>
</dbReference>
<evidence type="ECO:0000313" key="1">
    <source>
        <dbReference type="EMBL" id="KAG1567207.1"/>
    </source>
</evidence>
<dbReference type="EMBL" id="JAANIU010001491">
    <property type="protein sequence ID" value="KAG1567207.1"/>
    <property type="molecule type" value="Genomic_DNA"/>
</dbReference>
<protein>
    <submittedName>
        <fullName evidence="1">Uncharacterized protein</fullName>
    </submittedName>
</protein>
<name>A0A9P7CLI1_9FUNG</name>
<dbReference type="Gene3D" id="2.40.40.10">
    <property type="entry name" value="RlpA-like domain"/>
    <property type="match status" value="1"/>
</dbReference>
<comment type="caution">
    <text evidence="1">The sequence shown here is derived from an EMBL/GenBank/DDBJ whole genome shotgun (WGS) entry which is preliminary data.</text>
</comment>
<keyword evidence="2" id="KW-1185">Reference proteome</keyword>
<gene>
    <name evidence="1" type="ORF">G6F50_008422</name>
</gene>
<dbReference type="CDD" id="cd22191">
    <property type="entry name" value="DPBB_RlpA_EXP_N-like"/>
    <property type="match status" value="1"/>
</dbReference>
<proteinExistence type="predicted"/>
<dbReference type="SUPFAM" id="SSF50685">
    <property type="entry name" value="Barwin-like endoglucanases"/>
    <property type="match status" value="1"/>
</dbReference>
<reference evidence="1 2" key="1">
    <citation type="journal article" date="2020" name="Microb. Genom.">
        <title>Genetic diversity of clinical and environmental Mucorales isolates obtained from an investigation of mucormycosis cases among solid organ transplant recipients.</title>
        <authorList>
            <person name="Nguyen M.H."/>
            <person name="Kaul D."/>
            <person name="Muto C."/>
            <person name="Cheng S.J."/>
            <person name="Richter R.A."/>
            <person name="Bruno V.M."/>
            <person name="Liu G."/>
            <person name="Beyhan S."/>
            <person name="Sundermann A.J."/>
            <person name="Mounaud S."/>
            <person name="Pasculle A.W."/>
            <person name="Nierman W.C."/>
            <person name="Driscoll E."/>
            <person name="Cumbie R."/>
            <person name="Clancy C.J."/>
            <person name="Dupont C.L."/>
        </authorList>
    </citation>
    <scope>NUCLEOTIDE SEQUENCE [LARGE SCALE GENOMIC DNA]</scope>
    <source>
        <strain evidence="1 2">GL24</strain>
    </source>
</reference>
<dbReference type="AlphaFoldDB" id="A0A9P7CLI1"/>